<accession>A0AB39R5G6</accession>
<dbReference type="Pfam" id="PF13546">
    <property type="entry name" value="DDE_5"/>
    <property type="match status" value="1"/>
</dbReference>
<evidence type="ECO:0000256" key="1">
    <source>
        <dbReference type="SAM" id="MobiDB-lite"/>
    </source>
</evidence>
<feature type="compositionally biased region" description="Basic and acidic residues" evidence="1">
    <location>
        <begin position="460"/>
        <end position="479"/>
    </location>
</feature>
<gene>
    <name evidence="3" type="ORF">AB5J53_05190</name>
</gene>
<feature type="region of interest" description="Disordered" evidence="1">
    <location>
        <begin position="423"/>
        <end position="479"/>
    </location>
</feature>
<reference evidence="3" key="1">
    <citation type="submission" date="2024-07" db="EMBL/GenBank/DDBJ databases">
        <authorList>
            <person name="Yu S.T."/>
        </authorList>
    </citation>
    <scope>NUCLEOTIDE SEQUENCE</scope>
    <source>
        <strain evidence="3">R41</strain>
    </source>
</reference>
<dbReference type="EMBL" id="CP163443">
    <property type="protein sequence ID" value="XDQ51105.1"/>
    <property type="molecule type" value="Genomic_DNA"/>
</dbReference>
<proteinExistence type="predicted"/>
<evidence type="ECO:0000259" key="2">
    <source>
        <dbReference type="Pfam" id="PF13546"/>
    </source>
</evidence>
<dbReference type="InterPro" id="IPR012337">
    <property type="entry name" value="RNaseH-like_sf"/>
</dbReference>
<dbReference type="AlphaFoldDB" id="A0AB39R5G6"/>
<evidence type="ECO:0000313" key="3">
    <source>
        <dbReference type="EMBL" id="XDQ51105.1"/>
    </source>
</evidence>
<sequence length="479" mass="54341">MPEPGDDREPLAELSSFRANFYNCLTARADAFFDLTDALLCADGPARTPVELSLTAEHRRGYGSFYAALNDGRLDTDRLRDLLTRLPLPRFESGRIVLSVDVSPWLRSDAACSPERLFCHVHGRSRSTAQIIPGWPYSLVAALSPGPSSWTAVLDAVRLGPEDDATAVTATQLRAVVERLVREGQWLTGDPEMLVVMDAGYDVTRLAWVLRDLPVELVGRLRSDRVLRVPPRPLSFTYQPLGRPPKHGAELRLAKPDTWPVPALVRLNDTERYGKAQAQAWDRVHPRLTHRSSWLDHDGELPLVEGTLIRLKVDRLPGDRDAPPLWLWSSKTGATTTDVDQAWSCYLRRFDLEHTFRYFKQDLGWTRPRLRNPLAADRWTWLVIAVHTQLRLAAPAATDQRKPWEKSTLPGTTMTPTRVRRAFRNIRPRLTNPARVPKPTRPGPRRPPGSKNRHPATRYDVGKTIKRPETLIERDQARR</sequence>
<feature type="domain" description="Transposase IS701-like DDE" evidence="2">
    <location>
        <begin position="20"/>
        <end position="286"/>
    </location>
</feature>
<dbReference type="NCBIfam" id="NF041680">
    <property type="entry name" value="transp_NF041680"/>
    <property type="match status" value="1"/>
</dbReference>
<dbReference type="InterPro" id="IPR038721">
    <property type="entry name" value="IS701-like_DDE_dom"/>
</dbReference>
<protein>
    <submittedName>
        <fullName evidence="3">NF041680 family putative transposase</fullName>
    </submittedName>
</protein>
<organism evidence="3">
    <name type="scientific">Streptomyces sp. R41</name>
    <dbReference type="NCBI Taxonomy" id="3238632"/>
    <lineage>
        <taxon>Bacteria</taxon>
        <taxon>Bacillati</taxon>
        <taxon>Actinomycetota</taxon>
        <taxon>Actinomycetes</taxon>
        <taxon>Kitasatosporales</taxon>
        <taxon>Streptomycetaceae</taxon>
        <taxon>Streptomyces</taxon>
    </lineage>
</organism>
<dbReference type="SUPFAM" id="SSF53098">
    <property type="entry name" value="Ribonuclease H-like"/>
    <property type="match status" value="1"/>
</dbReference>
<name>A0AB39R5G6_9ACTN</name>
<dbReference type="RefSeq" id="WP_369244445.1">
    <property type="nucleotide sequence ID" value="NZ_CP163443.1"/>
</dbReference>